<dbReference type="GO" id="GO:0005886">
    <property type="term" value="C:plasma membrane"/>
    <property type="evidence" value="ECO:0007669"/>
    <property type="project" value="UniProtKB-SubCell"/>
</dbReference>
<evidence type="ECO:0000256" key="2">
    <source>
        <dbReference type="ARBA" id="ARBA00022448"/>
    </source>
</evidence>
<gene>
    <name evidence="11" type="ORF">EH243_15620</name>
</gene>
<keyword evidence="6 9" id="KW-1133">Transmembrane helix</keyword>
<comment type="caution">
    <text evidence="11">The sequence shown here is derived from an EMBL/GenBank/DDBJ whole genome shotgun (WGS) entry which is preliminary data.</text>
</comment>
<protein>
    <recommendedName>
        <fullName evidence="9">TRAP transporter small permease protein</fullName>
    </recommendedName>
</protein>
<dbReference type="InterPro" id="IPR055348">
    <property type="entry name" value="DctQ"/>
</dbReference>
<evidence type="ECO:0000256" key="7">
    <source>
        <dbReference type="ARBA" id="ARBA00023136"/>
    </source>
</evidence>
<keyword evidence="3" id="KW-1003">Cell membrane</keyword>
<dbReference type="Pfam" id="PF04290">
    <property type="entry name" value="DctQ"/>
    <property type="match status" value="1"/>
</dbReference>
<keyword evidence="5 9" id="KW-0812">Transmembrane</keyword>
<dbReference type="PANTHER" id="PTHR35011">
    <property type="entry name" value="2,3-DIKETO-L-GULONATE TRAP TRANSPORTER SMALL PERMEASE PROTEIN YIAM"/>
    <property type="match status" value="1"/>
</dbReference>
<dbReference type="AlphaFoldDB" id="A0A430KMX8"/>
<dbReference type="InterPro" id="IPR007387">
    <property type="entry name" value="TRAP_DctQ"/>
</dbReference>
<evidence type="ECO:0000256" key="5">
    <source>
        <dbReference type="ARBA" id="ARBA00022692"/>
    </source>
</evidence>
<organism evidence="11 12">
    <name type="scientific">Amphritea opalescens</name>
    <dbReference type="NCBI Taxonomy" id="2490544"/>
    <lineage>
        <taxon>Bacteria</taxon>
        <taxon>Pseudomonadati</taxon>
        <taxon>Pseudomonadota</taxon>
        <taxon>Gammaproteobacteria</taxon>
        <taxon>Oceanospirillales</taxon>
        <taxon>Oceanospirillaceae</taxon>
        <taxon>Amphritea</taxon>
    </lineage>
</organism>
<comment type="subcellular location">
    <subcellularLocation>
        <location evidence="1 9">Cell inner membrane</location>
        <topology evidence="1 9">Multi-pass membrane protein</topology>
    </subcellularLocation>
</comment>
<keyword evidence="4 9" id="KW-0997">Cell inner membrane</keyword>
<comment type="function">
    <text evidence="9">Part of the tripartite ATP-independent periplasmic (TRAP) transport system.</text>
</comment>
<dbReference type="Proteomes" id="UP000283087">
    <property type="component" value="Unassembled WGS sequence"/>
</dbReference>
<evidence type="ECO:0000256" key="4">
    <source>
        <dbReference type="ARBA" id="ARBA00022519"/>
    </source>
</evidence>
<evidence type="ECO:0000256" key="8">
    <source>
        <dbReference type="ARBA" id="ARBA00038436"/>
    </source>
</evidence>
<keyword evidence="7 9" id="KW-0472">Membrane</keyword>
<feature type="transmembrane region" description="Helical" evidence="9">
    <location>
        <begin position="126"/>
        <end position="148"/>
    </location>
</feature>
<feature type="domain" description="Tripartite ATP-independent periplasmic transporters DctQ component" evidence="10">
    <location>
        <begin position="75"/>
        <end position="193"/>
    </location>
</feature>
<name>A0A430KMX8_9GAMM</name>
<reference evidence="11 12" key="1">
    <citation type="submission" date="2018-11" db="EMBL/GenBank/DDBJ databases">
        <title>The draft genome sequence of Amphritea opalescens ANRC-JH13T.</title>
        <authorList>
            <person name="Fang Z."/>
            <person name="Zhang Y."/>
            <person name="Han X."/>
        </authorList>
    </citation>
    <scope>NUCLEOTIDE SEQUENCE [LARGE SCALE GENOMIC DNA]</scope>
    <source>
        <strain evidence="11 12">ANRC-JH13</strain>
    </source>
</reference>
<evidence type="ECO:0000313" key="12">
    <source>
        <dbReference type="Proteomes" id="UP000283087"/>
    </source>
</evidence>
<keyword evidence="2 9" id="KW-0813">Transport</keyword>
<proteinExistence type="inferred from homology"/>
<evidence type="ECO:0000259" key="10">
    <source>
        <dbReference type="Pfam" id="PF04290"/>
    </source>
</evidence>
<evidence type="ECO:0000256" key="9">
    <source>
        <dbReference type="RuleBase" id="RU369079"/>
    </source>
</evidence>
<comment type="subunit">
    <text evidence="9">The complex comprises the extracytoplasmic solute receptor protein and the two transmembrane proteins.</text>
</comment>
<dbReference type="OrthoDB" id="9795655at2"/>
<dbReference type="GO" id="GO:0022857">
    <property type="term" value="F:transmembrane transporter activity"/>
    <property type="evidence" value="ECO:0007669"/>
    <property type="project" value="UniProtKB-UniRule"/>
</dbReference>
<accession>A0A430KMX8</accession>
<sequence>MVRPTGAKIMTDAVHVKVAAALHQISQPLIGVGVWVGRLTSWLVLAVIAAVMTTIIMNVLGMNELLRWDSEVFLFKNAFTINSATELQWYLYGFLVLFSSTYALHTNSHVRVDLLYHRFSPRGQHLVDVIGHLFLLIPFCLMVAYLYWPQVMMSFNSGEQSNFGGLTDRYIIKGALSVALVFLALNALGRVFYSLSIVLDPTRATKEPFHVH</sequence>
<feature type="transmembrane region" description="Helical" evidence="9">
    <location>
        <begin position="89"/>
        <end position="105"/>
    </location>
</feature>
<keyword evidence="12" id="KW-1185">Reference proteome</keyword>
<feature type="transmembrane region" description="Helical" evidence="9">
    <location>
        <begin position="39"/>
        <end position="60"/>
    </location>
</feature>
<evidence type="ECO:0000256" key="1">
    <source>
        <dbReference type="ARBA" id="ARBA00004429"/>
    </source>
</evidence>
<evidence type="ECO:0000256" key="6">
    <source>
        <dbReference type="ARBA" id="ARBA00022989"/>
    </source>
</evidence>
<feature type="transmembrane region" description="Helical" evidence="9">
    <location>
        <begin position="170"/>
        <end position="193"/>
    </location>
</feature>
<dbReference type="EMBL" id="RQXW01000017">
    <property type="protein sequence ID" value="RTE64806.1"/>
    <property type="molecule type" value="Genomic_DNA"/>
</dbReference>
<evidence type="ECO:0000256" key="3">
    <source>
        <dbReference type="ARBA" id="ARBA00022475"/>
    </source>
</evidence>
<comment type="similarity">
    <text evidence="8 9">Belongs to the TRAP transporter small permease family.</text>
</comment>
<evidence type="ECO:0000313" key="11">
    <source>
        <dbReference type="EMBL" id="RTE64806.1"/>
    </source>
</evidence>
<dbReference type="PANTHER" id="PTHR35011:SF4">
    <property type="entry name" value="SLL1102 PROTEIN"/>
    <property type="match status" value="1"/>
</dbReference>